<evidence type="ECO:0000313" key="1">
    <source>
        <dbReference type="EMBL" id="PSR72654.1"/>
    </source>
</evidence>
<accession>A0A2R6NJV5</accession>
<evidence type="ECO:0000313" key="2">
    <source>
        <dbReference type="Proteomes" id="UP000186601"/>
    </source>
</evidence>
<dbReference type="OrthoDB" id="2789160at2759"/>
<organism evidence="1 2">
    <name type="scientific">Hermanssonia centrifuga</name>
    <dbReference type="NCBI Taxonomy" id="98765"/>
    <lineage>
        <taxon>Eukaryota</taxon>
        <taxon>Fungi</taxon>
        <taxon>Dikarya</taxon>
        <taxon>Basidiomycota</taxon>
        <taxon>Agaricomycotina</taxon>
        <taxon>Agaricomycetes</taxon>
        <taxon>Polyporales</taxon>
        <taxon>Meruliaceae</taxon>
        <taxon>Hermanssonia</taxon>
    </lineage>
</organism>
<sequence length="145" mass="16605">MLTRGTVDLHDGDVPFFGKIGMKASYRLEMPGYAPFVMQKNVLDAARRSITRDKVAFQVAEVVKHFLDTKAQKCTSPLILDGTSQADRDWQSVWWEVLRHGAIPFEDIYMTELVQISPSSFQPVLKSPRLPPLEPYEWELCVLHQ</sequence>
<protein>
    <submittedName>
        <fullName evidence="1">Uncharacterized protein</fullName>
    </submittedName>
</protein>
<dbReference type="Proteomes" id="UP000186601">
    <property type="component" value="Unassembled WGS sequence"/>
</dbReference>
<keyword evidence="2" id="KW-1185">Reference proteome</keyword>
<name>A0A2R6NJV5_9APHY</name>
<reference evidence="1 2" key="1">
    <citation type="submission" date="2018-02" db="EMBL/GenBank/DDBJ databases">
        <title>Genome sequence of the basidiomycete white-rot fungus Phlebia centrifuga.</title>
        <authorList>
            <person name="Granchi Z."/>
            <person name="Peng M."/>
            <person name="de Vries R.P."/>
            <person name="Hilden K."/>
            <person name="Makela M.R."/>
            <person name="Grigoriev I."/>
            <person name="Riley R."/>
        </authorList>
    </citation>
    <scope>NUCLEOTIDE SEQUENCE [LARGE SCALE GENOMIC DNA]</scope>
    <source>
        <strain evidence="1 2">FBCC195</strain>
    </source>
</reference>
<dbReference type="AlphaFoldDB" id="A0A2R6NJV5"/>
<dbReference type="EMBL" id="MLYV02001144">
    <property type="protein sequence ID" value="PSR72654.1"/>
    <property type="molecule type" value="Genomic_DNA"/>
</dbReference>
<gene>
    <name evidence="1" type="ORF">PHLCEN_2v11478</name>
</gene>
<proteinExistence type="predicted"/>
<comment type="caution">
    <text evidence="1">The sequence shown here is derived from an EMBL/GenBank/DDBJ whole genome shotgun (WGS) entry which is preliminary data.</text>
</comment>